<gene>
    <name evidence="1" type="ORF">DF3PB_40031</name>
</gene>
<sequence>MKTNEEIQREAQRMVVAGRSYRDEHRGDAGGVVPLPRVLVQLPDVQVTRKVETGAPGSESQRVNRHRHIEAAFEDDALIFRLMERETATGDAATLVRSGETTEVMVSRSGFDLLHAGYEMVEEDRLFERLAPYSERIEERDGREPLDEREVAEVEAVLETHLLPPSDRLRMKADVVEFLEGRLEAGVFIAHAIDRLCAREGQRQGHAQRHELKLTINES</sequence>
<accession>A0A380THW0</accession>
<proteinExistence type="predicted"/>
<protein>
    <submittedName>
        <fullName evidence="1">Uncharacterized protein</fullName>
    </submittedName>
</protein>
<name>A0A380THW0_9ZZZZ</name>
<evidence type="ECO:0000313" key="1">
    <source>
        <dbReference type="EMBL" id="SUS07234.1"/>
    </source>
</evidence>
<dbReference type="AlphaFoldDB" id="A0A380THW0"/>
<reference evidence="1" key="1">
    <citation type="submission" date="2018-07" db="EMBL/GenBank/DDBJ databases">
        <authorList>
            <person name="Quirk P.G."/>
            <person name="Krulwich T.A."/>
        </authorList>
    </citation>
    <scope>NUCLEOTIDE SEQUENCE</scope>
</reference>
<organism evidence="1">
    <name type="scientific">metagenome</name>
    <dbReference type="NCBI Taxonomy" id="256318"/>
    <lineage>
        <taxon>unclassified sequences</taxon>
        <taxon>metagenomes</taxon>
    </lineage>
</organism>
<dbReference type="EMBL" id="UIDG01000334">
    <property type="protein sequence ID" value="SUS07234.1"/>
    <property type="molecule type" value="Genomic_DNA"/>
</dbReference>